<dbReference type="GO" id="GO:1903479">
    <property type="term" value="P:mitotic actomyosin contractile ring assembly actin filament organization"/>
    <property type="evidence" value="ECO:0007669"/>
    <property type="project" value="TreeGrafter"/>
</dbReference>
<dbReference type="PANTHER" id="PTHR14149">
    <property type="entry name" value="RAS GTPASE-ACTIVATING PROTEIN WITH IQ MOTIF"/>
    <property type="match status" value="1"/>
</dbReference>
<protein>
    <submittedName>
        <fullName evidence="5">Uncharacterized protein</fullName>
    </submittedName>
</protein>
<dbReference type="EMBL" id="JAVHJL010000010">
    <property type="protein sequence ID" value="KAK6496904.1"/>
    <property type="molecule type" value="Genomic_DNA"/>
</dbReference>
<feature type="region of interest" description="Disordered" evidence="2">
    <location>
        <begin position="52"/>
        <end position="85"/>
    </location>
</feature>
<feature type="region of interest" description="Disordered" evidence="2">
    <location>
        <begin position="1"/>
        <end position="35"/>
    </location>
</feature>
<dbReference type="InterPro" id="IPR000593">
    <property type="entry name" value="RasGAP_C"/>
</dbReference>
<feature type="compositionally biased region" description="Polar residues" evidence="2">
    <location>
        <begin position="52"/>
        <end position="79"/>
    </location>
</feature>
<evidence type="ECO:0000313" key="5">
    <source>
        <dbReference type="EMBL" id="KAK6496904.1"/>
    </source>
</evidence>
<feature type="compositionally biased region" description="Polar residues" evidence="2">
    <location>
        <begin position="170"/>
        <end position="181"/>
    </location>
</feature>
<dbReference type="GO" id="GO:0005516">
    <property type="term" value="F:calmodulin binding"/>
    <property type="evidence" value="ECO:0007669"/>
    <property type="project" value="TreeGrafter"/>
</dbReference>
<dbReference type="Proteomes" id="UP001370758">
    <property type="component" value="Unassembled WGS sequence"/>
</dbReference>
<dbReference type="Pfam" id="PF00307">
    <property type="entry name" value="CH"/>
    <property type="match status" value="1"/>
</dbReference>
<dbReference type="PROSITE" id="PS50018">
    <property type="entry name" value="RAS_GTPASE_ACTIV_2"/>
    <property type="match status" value="1"/>
</dbReference>
<dbReference type="SUPFAM" id="SSF143885">
    <property type="entry name" value="RGC domain-like"/>
    <property type="match status" value="1"/>
</dbReference>
<evidence type="ECO:0000256" key="2">
    <source>
        <dbReference type="SAM" id="MobiDB-lite"/>
    </source>
</evidence>
<feature type="compositionally biased region" description="Polar residues" evidence="2">
    <location>
        <begin position="1"/>
        <end position="32"/>
    </location>
</feature>
<feature type="coiled-coil region" evidence="1">
    <location>
        <begin position="455"/>
        <end position="482"/>
    </location>
</feature>
<accession>A0AAV9VWL0</accession>
<dbReference type="InterPro" id="IPR001936">
    <property type="entry name" value="RasGAP_dom"/>
</dbReference>
<evidence type="ECO:0000313" key="6">
    <source>
        <dbReference type="Proteomes" id="UP001370758"/>
    </source>
</evidence>
<dbReference type="CDD" id="cd21206">
    <property type="entry name" value="CH_IQGAP"/>
    <property type="match status" value="1"/>
</dbReference>
<dbReference type="SMART" id="SM00033">
    <property type="entry name" value="CH"/>
    <property type="match status" value="1"/>
</dbReference>
<dbReference type="PROSITE" id="PS50096">
    <property type="entry name" value="IQ"/>
    <property type="match status" value="9"/>
</dbReference>
<dbReference type="SMART" id="SM00323">
    <property type="entry name" value="RasGAP"/>
    <property type="match status" value="1"/>
</dbReference>
<organism evidence="5 6">
    <name type="scientific">Arthrobotrys musiformis</name>
    <dbReference type="NCBI Taxonomy" id="47236"/>
    <lineage>
        <taxon>Eukaryota</taxon>
        <taxon>Fungi</taxon>
        <taxon>Dikarya</taxon>
        <taxon>Ascomycota</taxon>
        <taxon>Pezizomycotina</taxon>
        <taxon>Orbiliomycetes</taxon>
        <taxon>Orbiliales</taxon>
        <taxon>Orbiliaceae</taxon>
        <taxon>Arthrobotrys</taxon>
    </lineage>
</organism>
<dbReference type="PROSITE" id="PS50021">
    <property type="entry name" value="CH"/>
    <property type="match status" value="1"/>
</dbReference>
<dbReference type="CDD" id="cd05127">
    <property type="entry name" value="RasGAP_IQGAP_like"/>
    <property type="match status" value="1"/>
</dbReference>
<feature type="domain" description="Ras-GAP" evidence="3">
    <location>
        <begin position="1037"/>
        <end position="1253"/>
    </location>
</feature>
<dbReference type="PANTHER" id="PTHR14149:SF14">
    <property type="entry name" value="CALPONIN-HOMOLOGY (CH) DOMAIN-CONTAINING PROTEIN"/>
    <property type="match status" value="1"/>
</dbReference>
<name>A0AAV9VWL0_9PEZI</name>
<evidence type="ECO:0000259" key="4">
    <source>
        <dbReference type="PROSITE" id="PS50021"/>
    </source>
</evidence>
<dbReference type="SUPFAM" id="SSF48350">
    <property type="entry name" value="GTPase activation domain, GAP"/>
    <property type="match status" value="1"/>
</dbReference>
<gene>
    <name evidence="5" type="ORF">TWF481_001885</name>
</gene>
<evidence type="ECO:0000259" key="3">
    <source>
        <dbReference type="PROSITE" id="PS50018"/>
    </source>
</evidence>
<dbReference type="InterPro" id="IPR000048">
    <property type="entry name" value="IQ_motif_EF-hand-BS"/>
</dbReference>
<reference evidence="5 6" key="1">
    <citation type="submission" date="2023-08" db="EMBL/GenBank/DDBJ databases">
        <authorList>
            <person name="Palmer J.M."/>
        </authorList>
    </citation>
    <scope>NUCLEOTIDE SEQUENCE [LARGE SCALE GENOMIC DNA]</scope>
    <source>
        <strain evidence="5 6">TWF481</strain>
    </source>
</reference>
<dbReference type="Pfam" id="PF03836">
    <property type="entry name" value="RasGAP_C"/>
    <property type="match status" value="1"/>
</dbReference>
<evidence type="ECO:0000256" key="1">
    <source>
        <dbReference type="SAM" id="Coils"/>
    </source>
</evidence>
<dbReference type="InterPro" id="IPR008936">
    <property type="entry name" value="Rho_GTPase_activation_prot"/>
</dbReference>
<dbReference type="Pfam" id="PF00616">
    <property type="entry name" value="RasGAP"/>
    <property type="match status" value="1"/>
</dbReference>
<feature type="region of interest" description="Disordered" evidence="2">
    <location>
        <begin position="98"/>
        <end position="181"/>
    </location>
</feature>
<dbReference type="SUPFAM" id="SSF47576">
    <property type="entry name" value="Calponin-homology domain, CH-domain"/>
    <property type="match status" value="1"/>
</dbReference>
<dbReference type="GO" id="GO:0051015">
    <property type="term" value="F:actin filament binding"/>
    <property type="evidence" value="ECO:0007669"/>
    <property type="project" value="TreeGrafter"/>
</dbReference>
<proteinExistence type="predicted"/>
<comment type="caution">
    <text evidence="5">The sequence shown here is derived from an EMBL/GenBank/DDBJ whole genome shotgun (WGS) entry which is preliminary data.</text>
</comment>
<keyword evidence="1" id="KW-0175">Coiled coil</keyword>
<dbReference type="SMART" id="SM00015">
    <property type="entry name" value="IQ"/>
    <property type="match status" value="8"/>
</dbReference>
<dbReference type="Gene3D" id="1.10.506.10">
    <property type="entry name" value="GTPase Activation - p120gap, domain 1"/>
    <property type="match status" value="1"/>
</dbReference>
<dbReference type="Gene3D" id="1.10.418.10">
    <property type="entry name" value="Calponin-like domain"/>
    <property type="match status" value="1"/>
</dbReference>
<dbReference type="GO" id="GO:0005096">
    <property type="term" value="F:GTPase activator activity"/>
    <property type="evidence" value="ECO:0007669"/>
    <property type="project" value="TreeGrafter"/>
</dbReference>
<keyword evidence="6" id="KW-1185">Reference proteome</keyword>
<dbReference type="InterPro" id="IPR001715">
    <property type="entry name" value="CH_dom"/>
</dbReference>
<dbReference type="InterPro" id="IPR036872">
    <property type="entry name" value="CH_dom_sf"/>
</dbReference>
<sequence length="1676" mass="190730">MSSYNMYPSSPGNRRNSYLNQTSHQSLHTRQLSTSSVASGVSSAYGSNYSTQSIGSMPSQASTNSSAPSVSRYNTDGVNSSSTSSSYFSKYNLNLPSSPGTGSSHYTSRHHPDPYSPLESPVASPTGTPTKGVHYTRNHSVSQTPDSAARRLDFSSNNSTPRGSDIQGYYTPSGTPTTDQSLSNAISEITLSERDPSTRRMSQRPTSMILTGASGVATSADLKALKNSSVSHLRTLSETGEQIVAATKAHDVVGLHGRKAFKKMNINDGKSSWSSVTWMDAQRKYLKAYEYLCHIGEAKEWIERCIEEEIPPIIELENYLRNGITLARVTQVFAPELVPRIFTDPKLQYRHTDNIVRFFKFIRRVDLPEVFYFELTDLYDKKNIPKVIYCIHALSYLLLRLGFTDFSIGNLVGQLEFTEEELHSTQRGLDQAGVSLPSFKGVGKHFDEEPQETEEERIQRELEEVESEVVELQSAVRGALVRVALGWMMDDLWSCEPEVLDLQARIRGMFARESFAYTFEMSGWASDMQALARGLLIRKAMEEKKRSLKRNSKLFAKLQAIQRGQQVRDGLAQQRKELERAAPAVTKLQSAIRGALFRNDLGAHMDDIYEGEADVSGLQAQIRGMLTRKALAKQKAELQKANQQTAKLQAIARGVMYRSRKASVMNKLQAKPGSWEAVQARARGILYRRKHAELKRQLQAALPSIIKFQAAIRGASVRHDIMGHQDDLYDQEEPVVDLQSSIRGMLTRKAHQAKLTALNAQLGKIVELQARGRGALMRGTKNVFVAEMVTHHEEEVTGLQACIRAALARKAVRHTVEAVIDEEPEIVDVQSLIRGALQRKAFHGKLQHYRQNMDKVIKLQSFVRAKQQGEAYRSLMSGKNPPVGTVKNFVHLLNDSDFDFDEEMEFESKRKTVVQHIRQNELQEQYIEQLDVKIGLLIRNKITLDEVIKYQKLGGNHGVMLGNTELGSSDPFDLKALNKNSRRKLELYQILFFALQTQPVYLSRMFQRVRQTGTAEKDLKRLENLIIGLFGYAQKRREEYYLLKLIAKSIREELDASQDPQDYLRGNFFWSRLVVNYIRSPRDRKYMRDFLGPILKGRVVDNDALDLESNPLQIYMTSVNNEELSTGRKSQRRRDITPEEAIRDPETRREFVQHLEELRDLCDSVLDAIEENAARLPYGVRHLAQVSHDALLLRFPQEHPDGIMQVVVHFFFLKYFNPVILSPETFGIIDRSLAPAQKKNLTILSKVLSNISAGKLFSHGEDVYLQPMNNYMNEAIVRLLSIFRNIIQVPNAEKQFDMDEFDDLTSRQKPTLFIKMVDIFALHAMVSRELDFMAPEREDPLRDLIRELGNVKNTEMELASVSSSEICLTLDPRLSKVEDPESNIKALFTETKRCVLYIIRVQTGTDLMDILVKPVTDEDEYKWQQVIAEDAADTRKRAAYSDHMPSHHTLSDVSLMTYSELKKTALENVLKLEKTGKITRKNQFQDLLNAIAIDIRTKHRRRVQRQRELDGVKQTLSHLGEKARFLDDKLQSYNDYIEQAMLTLQTKKGKKKTILPFTKQYFHLKELQRSGRVPKFGSYKYSAHNLFEKGVLVSMEGYHHYDKINFTLSSDEVGVFLIEASQGAMMLPGGSAKIPLDDLLQAQYNNHQFMTLFEGMCKLNVNLFLHLLFKKFYKDG</sequence>
<feature type="domain" description="Calponin-homology (CH)" evidence="4">
    <location>
        <begin position="292"/>
        <end position="398"/>
    </location>
</feature>
<dbReference type="GO" id="GO:0005938">
    <property type="term" value="C:cell cortex"/>
    <property type="evidence" value="ECO:0007669"/>
    <property type="project" value="TreeGrafter"/>
</dbReference>